<feature type="transmembrane region" description="Helical" evidence="1">
    <location>
        <begin position="55"/>
        <end position="76"/>
    </location>
</feature>
<keyword evidence="4" id="KW-1185">Reference proteome</keyword>
<comment type="caution">
    <text evidence="3">The sequence shown here is derived from an EMBL/GenBank/DDBJ whole genome shotgun (WGS) entry which is preliminary data.</text>
</comment>
<feature type="transmembrane region" description="Helical" evidence="1">
    <location>
        <begin position="15"/>
        <end position="35"/>
    </location>
</feature>
<dbReference type="Pfam" id="PF07670">
    <property type="entry name" value="Gate"/>
    <property type="match status" value="1"/>
</dbReference>
<feature type="domain" description="Nucleoside transporter/FeoB GTPase Gate" evidence="2">
    <location>
        <begin position="155"/>
        <end position="253"/>
    </location>
</feature>
<sequence length="472" mass="51168">MSNLTSSAEQFDLKVWLTFIIPSLIGVFLFMTPVPMDGAMTIPIAVMAKAVKTAVASYIDLLITVIICTTGVLSLVMKLFKPATLMKSAILKHLFDVHWLWVVIRLFGMAFIILTVLSLNNPDLNSALPGVLQPIFTGITSENTGGLVLKDLLPVLFSVFILAGLLLPLLLNFGLLELVGTLLTKVMRPLFGVPGRSAVDCATSWLGDGSVGILMTARQYEEKHYTQREAAIIGTTFSAVSITFCLVVLGQVGLEKLFAPFYLTVCLAGVVAALIVPRIPPLSFKKDVYIDGSQPDPHKERVPHDKNILTHALHVALNKAKHSPGFVGTLKEGVHNALDMVFAVLPIVMAVGTFALVIAEYTPIFAYLGKPFIPFLELLQIPEAEAAAQTIMVGFADMFIPSILAAGTIESDVTRFIIAAMSVTQLIYMSEVGALLLGSKIPVNIFELFIIFILRTLITLPVIALMAHWLVG</sequence>
<keyword evidence="1" id="KW-1133">Transmembrane helix</keyword>
<accession>A0ABR9FLN0</accession>
<name>A0ABR9FLN0_9GAMM</name>
<feature type="transmembrane region" description="Helical" evidence="1">
    <location>
        <begin position="416"/>
        <end position="437"/>
    </location>
</feature>
<feature type="transmembrane region" description="Helical" evidence="1">
    <location>
        <begin position="257"/>
        <end position="276"/>
    </location>
</feature>
<proteinExistence type="predicted"/>
<gene>
    <name evidence="3" type="ORF">EI167_09775</name>
</gene>
<keyword evidence="1" id="KW-0812">Transmembrane</keyword>
<reference evidence="3 4" key="1">
    <citation type="submission" date="2020-07" db="EMBL/GenBank/DDBJ databases">
        <title>Halophilic bacteria isolated from french cheeses.</title>
        <authorList>
            <person name="Kothe C.I."/>
            <person name="Farah-Kraiem B."/>
            <person name="Renault P."/>
            <person name="Dridi B."/>
        </authorList>
    </citation>
    <scope>NUCLEOTIDE SEQUENCE [LARGE SCALE GENOMIC DNA]</scope>
    <source>
        <strain evidence="3 4">FME14</strain>
    </source>
</reference>
<feature type="transmembrane region" description="Helical" evidence="1">
    <location>
        <begin position="230"/>
        <end position="251"/>
    </location>
</feature>
<protein>
    <submittedName>
        <fullName evidence="3">YjiH family protein</fullName>
    </submittedName>
</protein>
<dbReference type="InterPro" id="IPR011642">
    <property type="entry name" value="Gate_dom"/>
</dbReference>
<evidence type="ECO:0000313" key="3">
    <source>
        <dbReference type="EMBL" id="MBE0457736.1"/>
    </source>
</evidence>
<feature type="transmembrane region" description="Helical" evidence="1">
    <location>
        <begin position="449"/>
        <end position="471"/>
    </location>
</feature>
<feature type="transmembrane region" description="Helical" evidence="1">
    <location>
        <begin position="97"/>
        <end position="119"/>
    </location>
</feature>
<evidence type="ECO:0000313" key="4">
    <source>
        <dbReference type="Proteomes" id="UP000707245"/>
    </source>
</evidence>
<dbReference type="RefSeq" id="WP_192541620.1">
    <property type="nucleotide sequence ID" value="NZ_JBQDLW010000034.1"/>
</dbReference>
<feature type="transmembrane region" description="Helical" evidence="1">
    <location>
        <begin position="340"/>
        <end position="366"/>
    </location>
</feature>
<keyword evidence="1" id="KW-0472">Membrane</keyword>
<dbReference type="Proteomes" id="UP000707245">
    <property type="component" value="Unassembled WGS sequence"/>
</dbReference>
<evidence type="ECO:0000259" key="2">
    <source>
        <dbReference type="Pfam" id="PF07670"/>
    </source>
</evidence>
<feature type="transmembrane region" description="Helical" evidence="1">
    <location>
        <begin position="155"/>
        <end position="179"/>
    </location>
</feature>
<organism evidence="3 4">
    <name type="scientific">Pseudoalteromonas prydzensis</name>
    <dbReference type="NCBI Taxonomy" id="182141"/>
    <lineage>
        <taxon>Bacteria</taxon>
        <taxon>Pseudomonadati</taxon>
        <taxon>Pseudomonadota</taxon>
        <taxon>Gammaproteobacteria</taxon>
        <taxon>Alteromonadales</taxon>
        <taxon>Pseudoalteromonadaceae</taxon>
        <taxon>Pseudoalteromonas</taxon>
    </lineage>
</organism>
<evidence type="ECO:0000256" key="1">
    <source>
        <dbReference type="SAM" id="Phobius"/>
    </source>
</evidence>
<feature type="transmembrane region" description="Helical" evidence="1">
    <location>
        <begin position="386"/>
        <end position="409"/>
    </location>
</feature>
<dbReference type="EMBL" id="RRZA01000025">
    <property type="protein sequence ID" value="MBE0457736.1"/>
    <property type="molecule type" value="Genomic_DNA"/>
</dbReference>